<proteinExistence type="predicted"/>
<dbReference type="EMBL" id="VDEP01000203">
    <property type="protein sequence ID" value="KAA1124654.1"/>
    <property type="molecule type" value="Genomic_DNA"/>
</dbReference>
<comment type="caution">
    <text evidence="1">The sequence shown here is derived from an EMBL/GenBank/DDBJ whole genome shotgun (WGS) entry which is preliminary data.</text>
</comment>
<reference evidence="1 2" key="1">
    <citation type="submission" date="2019-05" db="EMBL/GenBank/DDBJ databases">
        <title>Emergence of the Ug99 lineage of the wheat stem rust pathogen through somatic hybridization.</title>
        <authorList>
            <person name="Li F."/>
            <person name="Upadhyaya N.M."/>
            <person name="Sperschneider J."/>
            <person name="Matny O."/>
            <person name="Nguyen-Phuc H."/>
            <person name="Mago R."/>
            <person name="Raley C."/>
            <person name="Miller M.E."/>
            <person name="Silverstein K.A.T."/>
            <person name="Henningsen E."/>
            <person name="Hirsch C.D."/>
            <person name="Visser B."/>
            <person name="Pretorius Z.A."/>
            <person name="Steffenson B.J."/>
            <person name="Schwessinger B."/>
            <person name="Dodds P.N."/>
            <person name="Figueroa M."/>
        </authorList>
    </citation>
    <scope>NUCLEOTIDE SEQUENCE [LARGE SCALE GENOMIC DNA]</scope>
    <source>
        <strain evidence="1 2">Ug99</strain>
    </source>
</reference>
<accession>A0A5B0RIP9</accession>
<dbReference type="Proteomes" id="UP000325313">
    <property type="component" value="Unassembled WGS sequence"/>
</dbReference>
<dbReference type="AlphaFoldDB" id="A0A5B0RIP9"/>
<protein>
    <submittedName>
        <fullName evidence="1">Uncharacterized protein</fullName>
    </submittedName>
</protein>
<name>A0A5B0RIP9_PUCGR</name>
<organism evidence="1 2">
    <name type="scientific">Puccinia graminis f. sp. tritici</name>
    <dbReference type="NCBI Taxonomy" id="56615"/>
    <lineage>
        <taxon>Eukaryota</taxon>
        <taxon>Fungi</taxon>
        <taxon>Dikarya</taxon>
        <taxon>Basidiomycota</taxon>
        <taxon>Pucciniomycotina</taxon>
        <taxon>Pucciniomycetes</taxon>
        <taxon>Pucciniales</taxon>
        <taxon>Pucciniaceae</taxon>
        <taxon>Puccinia</taxon>
    </lineage>
</organism>
<gene>
    <name evidence="1" type="ORF">PGTUg99_026942</name>
</gene>
<evidence type="ECO:0000313" key="2">
    <source>
        <dbReference type="Proteomes" id="UP000325313"/>
    </source>
</evidence>
<sequence length="129" mass="14347">MVGPPMEDSQTTDRHTLQGDLKAMDHRRSASQNARYDARSVFGWANDSWGPRMDCRRASFEQSQLMLQTRNKFFIQEKTAQARVQAASVRLREGADQGAGTQPARPGGQSFYLLDPVLALAHASPIQTV</sequence>
<evidence type="ECO:0000313" key="1">
    <source>
        <dbReference type="EMBL" id="KAA1124654.1"/>
    </source>
</evidence>